<organism evidence="1 2">
    <name type="scientific">Macrosiphum euphorbiae</name>
    <name type="common">potato aphid</name>
    <dbReference type="NCBI Taxonomy" id="13131"/>
    <lineage>
        <taxon>Eukaryota</taxon>
        <taxon>Metazoa</taxon>
        <taxon>Ecdysozoa</taxon>
        <taxon>Arthropoda</taxon>
        <taxon>Hexapoda</taxon>
        <taxon>Insecta</taxon>
        <taxon>Pterygota</taxon>
        <taxon>Neoptera</taxon>
        <taxon>Paraneoptera</taxon>
        <taxon>Hemiptera</taxon>
        <taxon>Sternorrhyncha</taxon>
        <taxon>Aphidomorpha</taxon>
        <taxon>Aphidoidea</taxon>
        <taxon>Aphididae</taxon>
        <taxon>Macrosiphini</taxon>
        <taxon>Macrosiphum</taxon>
    </lineage>
</organism>
<reference evidence="1 2" key="1">
    <citation type="submission" date="2023-01" db="EMBL/GenBank/DDBJ databases">
        <authorList>
            <person name="Whitehead M."/>
        </authorList>
    </citation>
    <scope>NUCLEOTIDE SEQUENCE [LARGE SCALE GENOMIC DNA]</scope>
</reference>
<dbReference type="AlphaFoldDB" id="A0AAV0WSH7"/>
<dbReference type="Proteomes" id="UP001160148">
    <property type="component" value="Unassembled WGS sequence"/>
</dbReference>
<name>A0AAV0WSH7_9HEMI</name>
<accession>A0AAV0WSH7</accession>
<dbReference type="EMBL" id="CARXXK010000002">
    <property type="protein sequence ID" value="CAI6358502.1"/>
    <property type="molecule type" value="Genomic_DNA"/>
</dbReference>
<sequence>MRSVTTGDESAPRERPFGFVSLQSLPVYESHYCRKESSKLYLPSHYTLNKCYEMYSKDLINPVSRKIYEKMFHEANINIKGTKKRYL</sequence>
<evidence type="ECO:0000313" key="2">
    <source>
        <dbReference type="Proteomes" id="UP001160148"/>
    </source>
</evidence>
<evidence type="ECO:0000313" key="1">
    <source>
        <dbReference type="EMBL" id="CAI6358502.1"/>
    </source>
</evidence>
<proteinExistence type="predicted"/>
<keyword evidence="2" id="KW-1185">Reference proteome</keyword>
<gene>
    <name evidence="1" type="ORF">MEUPH1_LOCUS14010</name>
</gene>
<comment type="caution">
    <text evidence="1">The sequence shown here is derived from an EMBL/GenBank/DDBJ whole genome shotgun (WGS) entry which is preliminary data.</text>
</comment>
<protein>
    <submittedName>
        <fullName evidence="1">Uncharacterized protein</fullName>
    </submittedName>
</protein>